<protein>
    <submittedName>
        <fullName evidence="1">Os01g0136850 protein</fullName>
    </submittedName>
</protein>
<dbReference type="Gramene" id="Os01t0136850-00">
    <property type="protein sequence ID" value="Os01t0136850-00"/>
    <property type="gene ID" value="Os01g0136850"/>
</dbReference>
<accession>A0A0P0UXX6</accession>
<dbReference type="PaxDb" id="39947-A0A0P0UXX6"/>
<reference evidence="1 2" key="3">
    <citation type="journal article" date="2013" name="Rice">
        <title>Improvement of the Oryza sativa Nipponbare reference genome using next generation sequence and optical map data.</title>
        <authorList>
            <person name="Kawahara Y."/>
            <person name="de la Bastide M."/>
            <person name="Hamilton J.P."/>
            <person name="Kanamori H."/>
            <person name="McCombie W.R."/>
            <person name="Ouyang S."/>
            <person name="Schwartz D.C."/>
            <person name="Tanaka T."/>
            <person name="Wu J."/>
            <person name="Zhou S."/>
            <person name="Childs K.L."/>
            <person name="Davidson R.M."/>
            <person name="Lin H."/>
            <person name="Quesada-Ocampo L."/>
            <person name="Vaillancourt B."/>
            <person name="Sakai H."/>
            <person name="Lee S.S."/>
            <person name="Kim J."/>
            <person name="Numa H."/>
            <person name="Itoh T."/>
            <person name="Buell C.R."/>
            <person name="Matsumoto T."/>
        </authorList>
    </citation>
    <scope>NUCLEOTIDE SEQUENCE [LARGE SCALE GENOMIC DNA]</scope>
    <source>
        <strain evidence="2">cv. Nipponbare</strain>
    </source>
</reference>
<sequence length="345" mass="38421">GSGGWANPLVHDAVRRAVSALLDQPGVVLDVAYLVHPLSFSQRVQHLTDRRPHVLLRLQAPERHLGDEIDRPPRLAVRRVPELRVHQLLHLVALDHVHGHVGQVDVAAAPVHVHRRLGGDELDEHHAEAVHVALVRQLVALVVHRVEVPRRALRRRGHVRGVRREQPGEAEVGHLHVEPFVEEDVVRLHVAVHHLRLHRVEVLQRAGRLDGDAEPRRPVEGGRPRRRAAVQVVGERAVGDELVDEEQVAAVGLRRAAEERDEVWVAQPRQDAHLVLELLHALVAVLVQPLHRHRVPIPEYPCNKTCQSADAELPGVAEAVGSLVELLVGEDVGICQAGEAEFFRE</sequence>
<organism evidence="1 2">
    <name type="scientific">Oryza sativa subsp. japonica</name>
    <name type="common">Rice</name>
    <dbReference type="NCBI Taxonomy" id="39947"/>
    <lineage>
        <taxon>Eukaryota</taxon>
        <taxon>Viridiplantae</taxon>
        <taxon>Streptophyta</taxon>
        <taxon>Embryophyta</taxon>
        <taxon>Tracheophyta</taxon>
        <taxon>Spermatophyta</taxon>
        <taxon>Magnoliopsida</taxon>
        <taxon>Liliopsida</taxon>
        <taxon>Poales</taxon>
        <taxon>Poaceae</taxon>
        <taxon>BOP clade</taxon>
        <taxon>Oryzoideae</taxon>
        <taxon>Oryzeae</taxon>
        <taxon>Oryzinae</taxon>
        <taxon>Oryza</taxon>
        <taxon>Oryza sativa</taxon>
    </lineage>
</organism>
<keyword evidence="2" id="KW-1185">Reference proteome</keyword>
<name>A0A0P0UXX6_ORYSJ</name>
<feature type="non-terminal residue" evidence="1">
    <location>
        <position position="1"/>
    </location>
</feature>
<proteinExistence type="predicted"/>
<dbReference type="FunCoup" id="A0A0P0UXX6">
    <property type="interactions" value="5"/>
</dbReference>
<dbReference type="EMBL" id="AP014957">
    <property type="protein sequence ID" value="BAS70274.1"/>
    <property type="molecule type" value="Genomic_DNA"/>
</dbReference>
<dbReference type="InParanoid" id="A0A0P0UXX6"/>
<gene>
    <name evidence="1" type="ordered locus">Os01g0136850</name>
    <name evidence="1" type="ORF">OSNPB_010136850</name>
</gene>
<evidence type="ECO:0000313" key="1">
    <source>
        <dbReference type="EMBL" id="BAS70274.1"/>
    </source>
</evidence>
<reference evidence="1 2" key="2">
    <citation type="journal article" date="2013" name="Plant Cell Physiol.">
        <title>Rice Annotation Project Database (RAP-DB): an integrative and interactive database for rice genomics.</title>
        <authorList>
            <person name="Sakai H."/>
            <person name="Lee S.S."/>
            <person name="Tanaka T."/>
            <person name="Numa H."/>
            <person name="Kim J."/>
            <person name="Kawahara Y."/>
            <person name="Wakimoto H."/>
            <person name="Yang C.C."/>
            <person name="Iwamoto M."/>
            <person name="Abe T."/>
            <person name="Yamada Y."/>
            <person name="Muto A."/>
            <person name="Inokuchi H."/>
            <person name="Ikemura T."/>
            <person name="Matsumoto T."/>
            <person name="Sasaki T."/>
            <person name="Itoh T."/>
        </authorList>
    </citation>
    <scope>NUCLEOTIDE SEQUENCE [LARGE SCALE GENOMIC DNA]</scope>
    <source>
        <strain evidence="2">cv. Nipponbare</strain>
    </source>
</reference>
<dbReference type="Proteomes" id="UP000059680">
    <property type="component" value="Chromosome 1"/>
</dbReference>
<evidence type="ECO:0000313" key="2">
    <source>
        <dbReference type="Proteomes" id="UP000059680"/>
    </source>
</evidence>
<dbReference type="AlphaFoldDB" id="A0A0P0UXX6"/>
<reference evidence="2" key="1">
    <citation type="journal article" date="2005" name="Nature">
        <title>The map-based sequence of the rice genome.</title>
        <authorList>
            <consortium name="International rice genome sequencing project (IRGSP)"/>
            <person name="Matsumoto T."/>
            <person name="Wu J."/>
            <person name="Kanamori H."/>
            <person name="Katayose Y."/>
            <person name="Fujisawa M."/>
            <person name="Namiki N."/>
            <person name="Mizuno H."/>
            <person name="Yamamoto K."/>
            <person name="Antonio B.A."/>
            <person name="Baba T."/>
            <person name="Sakata K."/>
            <person name="Nagamura Y."/>
            <person name="Aoki H."/>
            <person name="Arikawa K."/>
            <person name="Arita K."/>
            <person name="Bito T."/>
            <person name="Chiden Y."/>
            <person name="Fujitsuka N."/>
            <person name="Fukunaka R."/>
            <person name="Hamada M."/>
            <person name="Harada C."/>
            <person name="Hayashi A."/>
            <person name="Hijishita S."/>
            <person name="Honda M."/>
            <person name="Hosokawa S."/>
            <person name="Ichikawa Y."/>
            <person name="Idonuma A."/>
            <person name="Iijima M."/>
            <person name="Ikeda M."/>
            <person name="Ikeno M."/>
            <person name="Ito K."/>
            <person name="Ito S."/>
            <person name="Ito T."/>
            <person name="Ito Y."/>
            <person name="Ito Y."/>
            <person name="Iwabuchi A."/>
            <person name="Kamiya K."/>
            <person name="Karasawa W."/>
            <person name="Kurita K."/>
            <person name="Katagiri S."/>
            <person name="Kikuta A."/>
            <person name="Kobayashi H."/>
            <person name="Kobayashi N."/>
            <person name="Machita K."/>
            <person name="Maehara T."/>
            <person name="Masukawa M."/>
            <person name="Mizubayashi T."/>
            <person name="Mukai Y."/>
            <person name="Nagasaki H."/>
            <person name="Nagata Y."/>
            <person name="Naito S."/>
            <person name="Nakashima M."/>
            <person name="Nakama Y."/>
            <person name="Nakamichi Y."/>
            <person name="Nakamura M."/>
            <person name="Meguro A."/>
            <person name="Negishi M."/>
            <person name="Ohta I."/>
            <person name="Ohta T."/>
            <person name="Okamoto M."/>
            <person name="Ono N."/>
            <person name="Saji S."/>
            <person name="Sakaguchi M."/>
            <person name="Sakai K."/>
            <person name="Shibata M."/>
            <person name="Shimokawa T."/>
            <person name="Song J."/>
            <person name="Takazaki Y."/>
            <person name="Terasawa K."/>
            <person name="Tsugane M."/>
            <person name="Tsuji K."/>
            <person name="Ueda S."/>
            <person name="Waki K."/>
            <person name="Yamagata H."/>
            <person name="Yamamoto M."/>
            <person name="Yamamoto S."/>
            <person name="Yamane H."/>
            <person name="Yoshiki S."/>
            <person name="Yoshihara R."/>
            <person name="Yukawa K."/>
            <person name="Zhong H."/>
            <person name="Yano M."/>
            <person name="Yuan Q."/>
            <person name="Ouyang S."/>
            <person name="Liu J."/>
            <person name="Jones K.M."/>
            <person name="Gansberger K."/>
            <person name="Moffat K."/>
            <person name="Hill J."/>
            <person name="Bera J."/>
            <person name="Fadrosh D."/>
            <person name="Jin S."/>
            <person name="Johri S."/>
            <person name="Kim M."/>
            <person name="Overton L."/>
            <person name="Reardon M."/>
            <person name="Tsitrin T."/>
            <person name="Vuong H."/>
            <person name="Weaver B."/>
            <person name="Ciecko A."/>
            <person name="Tallon L."/>
            <person name="Jackson J."/>
            <person name="Pai G."/>
            <person name="Aken S.V."/>
            <person name="Utterback T."/>
            <person name="Reidmuller S."/>
            <person name="Feldblyum T."/>
            <person name="Hsiao J."/>
            <person name="Zismann V."/>
            <person name="Iobst S."/>
            <person name="de Vazeille A.R."/>
            <person name="Buell C.R."/>
            <person name="Ying K."/>
            <person name="Li Y."/>
            <person name="Lu T."/>
            <person name="Huang Y."/>
            <person name="Zhao Q."/>
            <person name="Feng Q."/>
            <person name="Zhang L."/>
            <person name="Zhu J."/>
            <person name="Weng Q."/>
            <person name="Mu J."/>
            <person name="Lu Y."/>
            <person name="Fan D."/>
            <person name="Liu Y."/>
            <person name="Guan J."/>
            <person name="Zhang Y."/>
            <person name="Yu S."/>
            <person name="Liu X."/>
            <person name="Zhang Y."/>
            <person name="Hong G."/>
            <person name="Han B."/>
            <person name="Choisne N."/>
            <person name="Demange N."/>
            <person name="Orjeda G."/>
            <person name="Samain S."/>
            <person name="Cattolico L."/>
            <person name="Pelletier E."/>
            <person name="Couloux A."/>
            <person name="Segurens B."/>
            <person name="Wincker P."/>
            <person name="D'Hont A."/>
            <person name="Scarpelli C."/>
            <person name="Weissenbach J."/>
            <person name="Salanoubat M."/>
            <person name="Quetier F."/>
            <person name="Yu Y."/>
            <person name="Kim H.R."/>
            <person name="Rambo T."/>
            <person name="Currie J."/>
            <person name="Collura K."/>
            <person name="Luo M."/>
            <person name="Yang T."/>
            <person name="Ammiraju J.S.S."/>
            <person name="Engler F."/>
            <person name="Soderlund C."/>
            <person name="Wing R.A."/>
            <person name="Palmer L.E."/>
            <person name="de la Bastide M."/>
            <person name="Spiegel L."/>
            <person name="Nascimento L."/>
            <person name="Zutavern T."/>
            <person name="O'Shaughnessy A."/>
            <person name="Dike S."/>
            <person name="Dedhia N."/>
            <person name="Preston R."/>
            <person name="Balija V."/>
            <person name="McCombie W.R."/>
            <person name="Chow T."/>
            <person name="Chen H."/>
            <person name="Chung M."/>
            <person name="Chen C."/>
            <person name="Shaw J."/>
            <person name="Wu H."/>
            <person name="Hsiao K."/>
            <person name="Chao Y."/>
            <person name="Chu M."/>
            <person name="Cheng C."/>
            <person name="Hour A."/>
            <person name="Lee P."/>
            <person name="Lin S."/>
            <person name="Lin Y."/>
            <person name="Liou J."/>
            <person name="Liu S."/>
            <person name="Hsing Y."/>
            <person name="Raghuvanshi S."/>
            <person name="Mohanty A."/>
            <person name="Bharti A.K."/>
            <person name="Gaur A."/>
            <person name="Gupta V."/>
            <person name="Kumar D."/>
            <person name="Ravi V."/>
            <person name="Vij S."/>
            <person name="Kapur A."/>
            <person name="Khurana P."/>
            <person name="Khurana P."/>
            <person name="Khurana J.P."/>
            <person name="Tyagi A.K."/>
            <person name="Gaikwad K."/>
            <person name="Singh A."/>
            <person name="Dalal V."/>
            <person name="Srivastava S."/>
            <person name="Dixit A."/>
            <person name="Pal A.K."/>
            <person name="Ghazi I.A."/>
            <person name="Yadav M."/>
            <person name="Pandit A."/>
            <person name="Bhargava A."/>
            <person name="Sureshbabu K."/>
            <person name="Batra K."/>
            <person name="Sharma T.R."/>
            <person name="Mohapatra T."/>
            <person name="Singh N.K."/>
            <person name="Messing J."/>
            <person name="Nelson A.B."/>
            <person name="Fuks G."/>
            <person name="Kavchok S."/>
            <person name="Keizer G."/>
            <person name="Linton E."/>
            <person name="Llaca V."/>
            <person name="Song R."/>
            <person name="Tanyolac B."/>
            <person name="Young S."/>
            <person name="Ho-Il K."/>
            <person name="Hahn J.H."/>
            <person name="Sangsakoo G."/>
            <person name="Vanavichit A."/>
            <person name="de Mattos Luiz.A.T."/>
            <person name="Zimmer P.D."/>
            <person name="Malone G."/>
            <person name="Dellagostin O."/>
            <person name="de Oliveira A.C."/>
            <person name="Bevan M."/>
            <person name="Bancroft I."/>
            <person name="Minx P."/>
            <person name="Cordum H."/>
            <person name="Wilson R."/>
            <person name="Cheng Z."/>
            <person name="Jin W."/>
            <person name="Jiang J."/>
            <person name="Leong S.A."/>
            <person name="Iwama H."/>
            <person name="Gojobori T."/>
            <person name="Itoh T."/>
            <person name="Niimura Y."/>
            <person name="Fujii Y."/>
            <person name="Habara T."/>
            <person name="Sakai H."/>
            <person name="Sato Y."/>
            <person name="Wilson G."/>
            <person name="Kumar K."/>
            <person name="McCouch S."/>
            <person name="Juretic N."/>
            <person name="Hoen D."/>
            <person name="Wright S."/>
            <person name="Bruskiewich R."/>
            <person name="Bureau T."/>
            <person name="Miyao A."/>
            <person name="Hirochika H."/>
            <person name="Nishikawa T."/>
            <person name="Kadowaki K."/>
            <person name="Sugiura M."/>
            <person name="Burr B."/>
            <person name="Sasaki T."/>
        </authorList>
    </citation>
    <scope>NUCLEOTIDE SEQUENCE [LARGE SCALE GENOMIC DNA]</scope>
    <source>
        <strain evidence="2">cv. Nipponbare</strain>
    </source>
</reference>